<keyword evidence="1" id="KW-0812">Transmembrane</keyword>
<evidence type="ECO:0000313" key="2">
    <source>
        <dbReference type="EMBL" id="KRX19439.1"/>
    </source>
</evidence>
<name>A0A0V0RYK3_9BILA</name>
<reference evidence="2 3" key="1">
    <citation type="submission" date="2015-01" db="EMBL/GenBank/DDBJ databases">
        <title>Evolution of Trichinella species and genotypes.</title>
        <authorList>
            <person name="Korhonen P.K."/>
            <person name="Edoardo P."/>
            <person name="Giuseppe L.R."/>
            <person name="Gasser R.B."/>
        </authorList>
    </citation>
    <scope>NUCLEOTIDE SEQUENCE [LARGE SCALE GENOMIC DNA]</scope>
    <source>
        <strain evidence="2">ISS37</strain>
    </source>
</reference>
<dbReference type="AlphaFoldDB" id="A0A0V0RYK3"/>
<keyword evidence="1" id="KW-0472">Membrane</keyword>
<evidence type="ECO:0000256" key="1">
    <source>
        <dbReference type="SAM" id="Phobius"/>
    </source>
</evidence>
<dbReference type="Proteomes" id="UP000054630">
    <property type="component" value="Unassembled WGS sequence"/>
</dbReference>
<evidence type="ECO:0000313" key="3">
    <source>
        <dbReference type="Proteomes" id="UP000054630"/>
    </source>
</evidence>
<dbReference type="EMBL" id="JYDL01000059">
    <property type="protein sequence ID" value="KRX19439.1"/>
    <property type="molecule type" value="Genomic_DNA"/>
</dbReference>
<accession>A0A0V0RYK3</accession>
<protein>
    <submittedName>
        <fullName evidence="2">Uncharacterized protein</fullName>
    </submittedName>
</protein>
<gene>
    <name evidence="2" type="ORF">T07_7011</name>
</gene>
<keyword evidence="3" id="KW-1185">Reference proteome</keyword>
<feature type="transmembrane region" description="Helical" evidence="1">
    <location>
        <begin position="16"/>
        <end position="39"/>
    </location>
</feature>
<organism evidence="2 3">
    <name type="scientific">Trichinella nelsoni</name>
    <dbReference type="NCBI Taxonomy" id="6336"/>
    <lineage>
        <taxon>Eukaryota</taxon>
        <taxon>Metazoa</taxon>
        <taxon>Ecdysozoa</taxon>
        <taxon>Nematoda</taxon>
        <taxon>Enoplea</taxon>
        <taxon>Dorylaimia</taxon>
        <taxon>Trichinellida</taxon>
        <taxon>Trichinellidae</taxon>
        <taxon>Trichinella</taxon>
    </lineage>
</organism>
<comment type="caution">
    <text evidence="2">The sequence shown here is derived from an EMBL/GenBank/DDBJ whole genome shotgun (WGS) entry which is preliminary data.</text>
</comment>
<proteinExistence type="predicted"/>
<keyword evidence="1" id="KW-1133">Transmembrane helix</keyword>
<sequence>MVPKNSRFSAAFSNHFFSLVSIFELLHFSFFLEIFIFFFQYNNHRAYSSTIFDSAAIRFATKLVGLVSAQLLLFSKINESIKREKKNLFIQLAMLTSATNILMNNNNNTAWLDCVRESTRVLCIHVQAAVVVVPCQLKQQFKV</sequence>